<accession>A0A1I7H2Q0</accession>
<evidence type="ECO:0000313" key="1">
    <source>
        <dbReference type="EMBL" id="SFU54776.1"/>
    </source>
</evidence>
<proteinExistence type="predicted"/>
<sequence length="43" mass="4958">MMNVGKTISNIRVNLRPLYLEIAINIEKHLQLSKRPLGHMVES</sequence>
<organism evidence="1 2">
    <name type="scientific">Nitrosospira multiformis</name>
    <dbReference type="NCBI Taxonomy" id="1231"/>
    <lineage>
        <taxon>Bacteria</taxon>
        <taxon>Pseudomonadati</taxon>
        <taxon>Pseudomonadota</taxon>
        <taxon>Betaproteobacteria</taxon>
        <taxon>Nitrosomonadales</taxon>
        <taxon>Nitrosomonadaceae</taxon>
        <taxon>Nitrosospira</taxon>
    </lineage>
</organism>
<gene>
    <name evidence="1" type="ORF">SAMN05216417_106213</name>
</gene>
<evidence type="ECO:0000313" key="2">
    <source>
        <dbReference type="Proteomes" id="UP000182649"/>
    </source>
</evidence>
<reference evidence="1 2" key="1">
    <citation type="submission" date="2016-10" db="EMBL/GenBank/DDBJ databases">
        <authorList>
            <person name="de Groot N.N."/>
        </authorList>
    </citation>
    <scope>NUCLEOTIDE SEQUENCE [LARGE SCALE GENOMIC DNA]</scope>
    <source>
        <strain evidence="1 2">Nl14</strain>
    </source>
</reference>
<name>A0A1I7H2Q0_9PROT</name>
<protein>
    <submittedName>
        <fullName evidence="1">Uncharacterized protein</fullName>
    </submittedName>
</protein>
<dbReference type="Proteomes" id="UP000182649">
    <property type="component" value="Unassembled WGS sequence"/>
</dbReference>
<dbReference type="EMBL" id="FPBZ01000006">
    <property type="protein sequence ID" value="SFU54776.1"/>
    <property type="molecule type" value="Genomic_DNA"/>
</dbReference>
<dbReference type="AlphaFoldDB" id="A0A1I7H2Q0"/>